<evidence type="ECO:0000313" key="14">
    <source>
        <dbReference type="Proteomes" id="UP000242754"/>
    </source>
</evidence>
<dbReference type="PANTHER" id="PTHR42878:SF7">
    <property type="entry name" value="SENSOR HISTIDINE KINASE GLRK"/>
    <property type="match status" value="1"/>
</dbReference>
<keyword evidence="11" id="KW-1133">Transmembrane helix</keyword>
<dbReference type="InterPro" id="IPR003594">
    <property type="entry name" value="HATPase_dom"/>
</dbReference>
<evidence type="ECO:0000256" key="7">
    <source>
        <dbReference type="ARBA" id="ARBA00022777"/>
    </source>
</evidence>
<dbReference type="EC" id="2.7.13.3" evidence="3"/>
<dbReference type="SUPFAM" id="SSF47384">
    <property type="entry name" value="Homodimeric domain of signal transducing histidine kinase"/>
    <property type="match status" value="1"/>
</dbReference>
<dbReference type="CDD" id="cd00082">
    <property type="entry name" value="HisKA"/>
    <property type="match status" value="1"/>
</dbReference>
<evidence type="ECO:0000256" key="2">
    <source>
        <dbReference type="ARBA" id="ARBA00004370"/>
    </source>
</evidence>
<dbReference type="GO" id="GO:0007234">
    <property type="term" value="P:osmosensory signaling via phosphorelay pathway"/>
    <property type="evidence" value="ECO:0007669"/>
    <property type="project" value="TreeGrafter"/>
</dbReference>
<dbReference type="GO" id="GO:0016020">
    <property type="term" value="C:membrane"/>
    <property type="evidence" value="ECO:0007669"/>
    <property type="project" value="UniProtKB-SubCell"/>
</dbReference>
<dbReference type="InterPro" id="IPR036097">
    <property type="entry name" value="HisK_dim/P_sf"/>
</dbReference>
<accession>A0A143Y9Y8</accession>
<dbReference type="GO" id="GO:0030295">
    <property type="term" value="F:protein kinase activator activity"/>
    <property type="evidence" value="ECO:0007669"/>
    <property type="project" value="TreeGrafter"/>
</dbReference>
<dbReference type="InterPro" id="IPR005467">
    <property type="entry name" value="His_kinase_dom"/>
</dbReference>
<dbReference type="PANTHER" id="PTHR42878">
    <property type="entry name" value="TWO-COMPONENT HISTIDINE KINASE"/>
    <property type="match status" value="1"/>
</dbReference>
<name>A0A143Y9Y8_9LACT</name>
<evidence type="ECO:0000256" key="11">
    <source>
        <dbReference type="SAM" id="Phobius"/>
    </source>
</evidence>
<dbReference type="InterPro" id="IPR050351">
    <property type="entry name" value="BphY/WalK/GraS-like"/>
</dbReference>
<dbReference type="Proteomes" id="UP000242754">
    <property type="component" value="Unassembled WGS sequence"/>
</dbReference>
<dbReference type="InterPro" id="IPR035965">
    <property type="entry name" value="PAS-like_dom_sf"/>
</dbReference>
<dbReference type="CDD" id="cd00075">
    <property type="entry name" value="HATPase"/>
    <property type="match status" value="1"/>
</dbReference>
<dbReference type="FunFam" id="3.30.565.10:FF:000006">
    <property type="entry name" value="Sensor histidine kinase WalK"/>
    <property type="match status" value="1"/>
</dbReference>
<dbReference type="PROSITE" id="PS50109">
    <property type="entry name" value="HIS_KIN"/>
    <property type="match status" value="1"/>
</dbReference>
<reference evidence="13 14" key="1">
    <citation type="submission" date="2016-02" db="EMBL/GenBank/DDBJ databases">
        <authorList>
            <person name="Wen L."/>
            <person name="He K."/>
            <person name="Yang H."/>
        </authorList>
    </citation>
    <scope>NUCLEOTIDE SEQUENCE [LARGE SCALE GENOMIC DNA]</scope>
    <source>
        <strain evidence="13">Trichococcus palustris</strain>
    </source>
</reference>
<evidence type="ECO:0000256" key="9">
    <source>
        <dbReference type="ARBA" id="ARBA00023012"/>
    </source>
</evidence>
<organism evidence="13 14">
    <name type="scientific">Trichococcus palustris</name>
    <dbReference type="NCBI Taxonomy" id="140314"/>
    <lineage>
        <taxon>Bacteria</taxon>
        <taxon>Bacillati</taxon>
        <taxon>Bacillota</taxon>
        <taxon>Bacilli</taxon>
        <taxon>Lactobacillales</taxon>
        <taxon>Carnobacteriaceae</taxon>
        <taxon>Trichococcus</taxon>
    </lineage>
</organism>
<sequence>MKKKRIFLNSWLFFVLLTVALMTLMYIGNAITNVNTIEDTYITLLQEKMIATRDRILGAPDSYLAEPASSGSQSSELGYYIEIGDQSQFVMNDAALAKQSSSLKKKLFASVPLASALANKQELFEKITVFDSNNNELLFLTDVHFFERDGKAGTIIIFYNLDELQSYHLNAKSMFWLLLSIFLMGAIAYYQYLERKVSEPLEAMTDIAFKYSRNDFSKKIKVETYDEISNLGIAMSKLGKAIQASTLMNKEEKELLTHLFESLPGGILYFDQNMNLTLVNGFGKEFLDFWRKADPDAENKAMPDQFREMILHSYDTASSAETECQWLQRYFNVKVTPLVQAESKQVRGVLVVLQDITTAKQLDTIRGDFITNVSHDLRTPLQMIKGYSEAIIDNIAETNEEKIEMAHIILDETTEMNNMVNNLLDLSRMQAGYIELNRHAVDLAAFFEHLSVRFEKSFKESEIHFSFELLDGIDHYPFDEEKMNQVFYNLIDNAVRYSAEIGARQQKFIHIEGSLDDLSGKVLFEVSDNGIGIQQESLPYIFERFYKDDKSRTNSKQKSTGIGLSIVQTIVEAHDGKIEVHSELGVGTTFVISLPDPELL</sequence>
<dbReference type="FunFam" id="1.10.287.130:FF:000001">
    <property type="entry name" value="Two-component sensor histidine kinase"/>
    <property type="match status" value="1"/>
</dbReference>
<dbReference type="EMBL" id="FJNE01000001">
    <property type="protein sequence ID" value="CZQ83522.1"/>
    <property type="molecule type" value="Genomic_DNA"/>
</dbReference>
<dbReference type="SUPFAM" id="SSF55874">
    <property type="entry name" value="ATPase domain of HSP90 chaperone/DNA topoisomerase II/histidine kinase"/>
    <property type="match status" value="1"/>
</dbReference>
<keyword evidence="10 11" id="KW-0472">Membrane</keyword>
<dbReference type="InterPro" id="IPR003661">
    <property type="entry name" value="HisK_dim/P_dom"/>
</dbReference>
<comment type="catalytic activity">
    <reaction evidence="1">
        <text>ATP + protein L-histidine = ADP + protein N-phospho-L-histidine.</text>
        <dbReference type="EC" id="2.7.13.3"/>
    </reaction>
</comment>
<dbReference type="InterPro" id="IPR036890">
    <property type="entry name" value="HATPase_C_sf"/>
</dbReference>
<dbReference type="GO" id="GO:0000155">
    <property type="term" value="F:phosphorelay sensor kinase activity"/>
    <property type="evidence" value="ECO:0007669"/>
    <property type="project" value="InterPro"/>
</dbReference>
<dbReference type="GO" id="GO:0000156">
    <property type="term" value="F:phosphorelay response regulator activity"/>
    <property type="evidence" value="ECO:0007669"/>
    <property type="project" value="TreeGrafter"/>
</dbReference>
<protein>
    <recommendedName>
        <fullName evidence="3">histidine kinase</fullName>
        <ecNumber evidence="3">2.7.13.3</ecNumber>
    </recommendedName>
</protein>
<evidence type="ECO:0000256" key="3">
    <source>
        <dbReference type="ARBA" id="ARBA00012438"/>
    </source>
</evidence>
<keyword evidence="5" id="KW-0808">Transferase</keyword>
<keyword evidence="6" id="KW-0547">Nucleotide-binding</keyword>
<dbReference type="SUPFAM" id="SSF55785">
    <property type="entry name" value="PYP-like sensor domain (PAS domain)"/>
    <property type="match status" value="1"/>
</dbReference>
<gene>
    <name evidence="13" type="ORF">Tpal_456</name>
</gene>
<dbReference type="Gene3D" id="3.30.450.20">
    <property type="entry name" value="PAS domain"/>
    <property type="match status" value="1"/>
</dbReference>
<dbReference type="RefSeq" id="WP_087030762.1">
    <property type="nucleotide sequence ID" value="NZ_FJNE01000001.1"/>
</dbReference>
<keyword evidence="7" id="KW-0418">Kinase</keyword>
<dbReference type="Pfam" id="PF02518">
    <property type="entry name" value="HATPase_c"/>
    <property type="match status" value="1"/>
</dbReference>
<proteinExistence type="predicted"/>
<keyword evidence="11" id="KW-0812">Transmembrane</keyword>
<keyword evidence="8" id="KW-0067">ATP-binding</keyword>
<evidence type="ECO:0000256" key="4">
    <source>
        <dbReference type="ARBA" id="ARBA00022553"/>
    </source>
</evidence>
<keyword evidence="9" id="KW-0902">Two-component regulatory system</keyword>
<dbReference type="STRING" id="140314.SAMN04488076_103165"/>
<dbReference type="Gene3D" id="3.30.565.10">
    <property type="entry name" value="Histidine kinase-like ATPase, C-terminal domain"/>
    <property type="match status" value="1"/>
</dbReference>
<dbReference type="SMART" id="SM00388">
    <property type="entry name" value="HisKA"/>
    <property type="match status" value="1"/>
</dbReference>
<dbReference type="GO" id="GO:0005524">
    <property type="term" value="F:ATP binding"/>
    <property type="evidence" value="ECO:0007669"/>
    <property type="project" value="UniProtKB-KW"/>
</dbReference>
<dbReference type="AlphaFoldDB" id="A0A143Y9Y8"/>
<evidence type="ECO:0000256" key="5">
    <source>
        <dbReference type="ARBA" id="ARBA00022679"/>
    </source>
</evidence>
<evidence type="ECO:0000256" key="8">
    <source>
        <dbReference type="ARBA" id="ARBA00022840"/>
    </source>
</evidence>
<feature type="domain" description="Histidine kinase" evidence="12">
    <location>
        <begin position="372"/>
        <end position="598"/>
    </location>
</feature>
<keyword evidence="14" id="KW-1185">Reference proteome</keyword>
<dbReference type="Gene3D" id="6.10.340.10">
    <property type="match status" value="1"/>
</dbReference>
<evidence type="ECO:0000256" key="1">
    <source>
        <dbReference type="ARBA" id="ARBA00000085"/>
    </source>
</evidence>
<evidence type="ECO:0000256" key="10">
    <source>
        <dbReference type="ARBA" id="ARBA00023136"/>
    </source>
</evidence>
<dbReference type="InterPro" id="IPR004358">
    <property type="entry name" value="Sig_transdc_His_kin-like_C"/>
</dbReference>
<dbReference type="PRINTS" id="PR00344">
    <property type="entry name" value="BCTRLSENSOR"/>
</dbReference>
<dbReference type="Pfam" id="PF00512">
    <property type="entry name" value="HisKA"/>
    <property type="match status" value="1"/>
</dbReference>
<keyword evidence="4" id="KW-0597">Phosphoprotein</keyword>
<evidence type="ECO:0000259" key="12">
    <source>
        <dbReference type="PROSITE" id="PS50109"/>
    </source>
</evidence>
<comment type="subcellular location">
    <subcellularLocation>
        <location evidence="2">Membrane</location>
    </subcellularLocation>
</comment>
<dbReference type="OrthoDB" id="9813151at2"/>
<feature type="transmembrane region" description="Helical" evidence="11">
    <location>
        <begin position="174"/>
        <end position="192"/>
    </location>
</feature>
<evidence type="ECO:0000256" key="6">
    <source>
        <dbReference type="ARBA" id="ARBA00022741"/>
    </source>
</evidence>
<dbReference type="SMART" id="SM00387">
    <property type="entry name" value="HATPase_c"/>
    <property type="match status" value="1"/>
</dbReference>
<dbReference type="Gene3D" id="1.10.287.130">
    <property type="match status" value="1"/>
</dbReference>
<evidence type="ECO:0000313" key="13">
    <source>
        <dbReference type="EMBL" id="CZQ83522.1"/>
    </source>
</evidence>